<dbReference type="Pfam" id="PF00378">
    <property type="entry name" value="ECH_1"/>
    <property type="match status" value="1"/>
</dbReference>
<gene>
    <name evidence="9" type="primary">menB_2</name>
    <name evidence="8" type="synonym">menB</name>
    <name evidence="9" type="ORF">BN000_04252</name>
</gene>
<keyword evidence="8" id="KW-0474">Menaquinone biosynthesis</keyword>
<comment type="catalytic activity">
    <reaction evidence="6">
        <text>a (3S)-3-hydroxyacyl-CoA = a (2E)-enoyl-CoA + H2O</text>
        <dbReference type="Rhea" id="RHEA:16105"/>
        <dbReference type="ChEBI" id="CHEBI:15377"/>
        <dbReference type="ChEBI" id="CHEBI:57318"/>
        <dbReference type="ChEBI" id="CHEBI:58856"/>
        <dbReference type="EC" id="4.2.1.17"/>
    </reaction>
</comment>
<sequence length="273" mass="29321">MPDYDDITYSVENATALITINRPERYNAFRGQTVEELIKAFRSAWADTAVRVVILTGAGDKAFCAGGDVKQRAETGDYGPTESGLFEIGYLHKLIRDIPKPVIAAVNGAAIGGGHVLHVLCDLSIASANATFGQAGPRVGSFDAGFGSAFLARVVGEKRAREIWFLCRQYDAETAERWGLVNMVVPADRLLEEAKSWAAEIAALSPTAIRFLKQSFNADTDHQAGLSNLGLSAVDLFYESPEGQEGARAFAEKRTPDFAAYATKAPVGADARS</sequence>
<comment type="catalytic activity">
    <reaction evidence="7">
        <text>a 4-saturated-(3S)-3-hydroxyacyl-CoA = a (3E)-enoyl-CoA + H2O</text>
        <dbReference type="Rhea" id="RHEA:20724"/>
        <dbReference type="ChEBI" id="CHEBI:15377"/>
        <dbReference type="ChEBI" id="CHEBI:58521"/>
        <dbReference type="ChEBI" id="CHEBI:137480"/>
        <dbReference type="EC" id="4.2.1.17"/>
    </reaction>
</comment>
<evidence type="ECO:0000256" key="1">
    <source>
        <dbReference type="ARBA" id="ARBA00000177"/>
    </source>
</evidence>
<feature type="binding site" description="in other chain" evidence="8">
    <location>
        <position position="78"/>
    </location>
    <ligand>
        <name>substrate</name>
        <note>ligand shared between two neighboring subunits</note>
    </ligand>
</feature>
<dbReference type="Proteomes" id="UP000199601">
    <property type="component" value="Unassembled WGS sequence"/>
</dbReference>
<evidence type="ECO:0000256" key="2">
    <source>
        <dbReference type="ARBA" id="ARBA00002994"/>
    </source>
</evidence>
<dbReference type="InterPro" id="IPR029045">
    <property type="entry name" value="ClpP/crotonase-like_dom_sf"/>
</dbReference>
<feature type="binding site" evidence="8">
    <location>
        <position position="253"/>
    </location>
    <ligand>
        <name>substrate</name>
        <note>ligand shared between two neighboring subunits</note>
    </ligand>
</feature>
<keyword evidence="4" id="KW-0443">Lipid metabolism</keyword>
<keyword evidence="3" id="KW-0276">Fatty acid metabolism</keyword>
<dbReference type="InterPro" id="IPR018376">
    <property type="entry name" value="Enoyl-CoA_hyd/isom_CS"/>
</dbReference>
<dbReference type="HAMAP" id="MF_01934">
    <property type="entry name" value="MenB"/>
    <property type="match status" value="1"/>
</dbReference>
<dbReference type="GO" id="GO:0005829">
    <property type="term" value="C:cytosol"/>
    <property type="evidence" value="ECO:0007669"/>
    <property type="project" value="TreeGrafter"/>
</dbReference>
<evidence type="ECO:0000256" key="5">
    <source>
        <dbReference type="ARBA" id="ARBA00023239"/>
    </source>
</evidence>
<comment type="function">
    <text evidence="2">Could possibly oxidize fatty acids using specific components.</text>
</comment>
<dbReference type="PANTHER" id="PTHR43113:SF1">
    <property type="entry name" value="1,4-DIHYDROXY-2-NAPHTHOYL-COA SYNTHASE, PEROXISOMAL"/>
    <property type="match status" value="1"/>
</dbReference>
<comment type="similarity">
    <text evidence="8">Belongs to the enoyl-CoA hydratase/isomerase family. MenB subfamily.</text>
</comment>
<evidence type="ECO:0000256" key="4">
    <source>
        <dbReference type="ARBA" id="ARBA00023098"/>
    </source>
</evidence>
<dbReference type="GO" id="GO:0018812">
    <property type="term" value="F:3-hydroxyacyl-CoA dehydratase activity"/>
    <property type="evidence" value="ECO:0007669"/>
    <property type="project" value="RHEA"/>
</dbReference>
<keyword evidence="10" id="KW-1185">Reference proteome</keyword>
<feature type="binding site" description="in other chain" evidence="8">
    <location>
        <begin position="109"/>
        <end position="113"/>
    </location>
    <ligand>
        <name>substrate</name>
        <note>ligand shared between two neighboring subunits</note>
    </ligand>
</feature>
<proteinExistence type="inferred from homology"/>
<dbReference type="SUPFAM" id="SSF52096">
    <property type="entry name" value="ClpP/crotonase"/>
    <property type="match status" value="1"/>
</dbReference>
<dbReference type="RefSeq" id="WP_090423368.1">
    <property type="nucleotide sequence ID" value="NZ_CTEC01000002.1"/>
</dbReference>
<evidence type="ECO:0000313" key="10">
    <source>
        <dbReference type="Proteomes" id="UP000199601"/>
    </source>
</evidence>
<evidence type="ECO:0000256" key="8">
    <source>
        <dbReference type="HAMAP-Rule" id="MF_01934"/>
    </source>
</evidence>
<dbReference type="GO" id="GO:0008935">
    <property type="term" value="F:1,4-dihydroxy-2-naphthoyl-CoA synthase activity"/>
    <property type="evidence" value="ECO:0007669"/>
    <property type="project" value="UniProtKB-UniRule"/>
</dbReference>
<dbReference type="GO" id="GO:0006631">
    <property type="term" value="P:fatty acid metabolic process"/>
    <property type="evidence" value="ECO:0007669"/>
    <property type="project" value="UniProtKB-KW"/>
</dbReference>
<organism evidence="9 10">
    <name type="scientific">Mycobacterium europaeum</name>
    <dbReference type="NCBI Taxonomy" id="761804"/>
    <lineage>
        <taxon>Bacteria</taxon>
        <taxon>Bacillati</taxon>
        <taxon>Actinomycetota</taxon>
        <taxon>Actinomycetes</taxon>
        <taxon>Mycobacteriales</taxon>
        <taxon>Mycobacteriaceae</taxon>
        <taxon>Mycobacterium</taxon>
        <taxon>Mycobacterium simiae complex</taxon>
    </lineage>
</organism>
<comment type="pathway">
    <text evidence="8">Quinol/quinone metabolism; 1,4-dihydroxy-2-naphthoate biosynthesis; 1,4-dihydroxy-2-naphthoate from chorismate: step 6/7.</text>
</comment>
<dbReference type="Gene3D" id="1.10.12.10">
    <property type="entry name" value="Lyase 2-enoyl-coa Hydratase, Chain A, domain 2"/>
    <property type="match status" value="1"/>
</dbReference>
<comment type="catalytic activity">
    <reaction evidence="1 8">
        <text>2-succinylbenzoyl-CoA + H(+) = 1,4-dihydroxy-2-naphthoyl-CoA + H2O</text>
        <dbReference type="Rhea" id="RHEA:26562"/>
        <dbReference type="ChEBI" id="CHEBI:15377"/>
        <dbReference type="ChEBI" id="CHEBI:15378"/>
        <dbReference type="ChEBI" id="CHEBI:57364"/>
        <dbReference type="ChEBI" id="CHEBI:58897"/>
        <dbReference type="EC" id="4.1.3.36"/>
    </reaction>
</comment>
<comment type="function">
    <text evidence="8">Converts o-succinylbenzoyl-CoA (OSB-CoA) to 1,4-dihydroxy-2-naphthoyl-CoA (DHNA-CoA).</text>
</comment>
<comment type="pathway">
    <text evidence="8">Quinol/quinone metabolism; menaquinone biosynthesis.</text>
</comment>
<dbReference type="Gene3D" id="3.90.226.10">
    <property type="entry name" value="2-enoyl-CoA Hydratase, Chain A, domain 1"/>
    <property type="match status" value="1"/>
</dbReference>
<dbReference type="CDD" id="cd06558">
    <property type="entry name" value="crotonase-like"/>
    <property type="match status" value="1"/>
</dbReference>
<dbReference type="InterPro" id="IPR014748">
    <property type="entry name" value="Enoyl-CoA_hydra_C"/>
</dbReference>
<dbReference type="InterPro" id="IPR010198">
    <property type="entry name" value="DHNA-CoA_synthase_MenB"/>
</dbReference>
<accession>A0A0U1DMP6</accession>
<dbReference type="EMBL" id="CTEC01000002">
    <property type="protein sequence ID" value="CQD18633.1"/>
    <property type="molecule type" value="Genomic_DNA"/>
</dbReference>
<feature type="binding site" evidence="8">
    <location>
        <position position="238"/>
    </location>
    <ligand>
        <name>substrate</name>
        <note>ligand shared between two neighboring subunits</note>
    </ligand>
</feature>
<dbReference type="EC" id="4.1.3.36" evidence="8"/>
<feature type="site" description="Important for catalysis" evidence="8">
    <location>
        <position position="78"/>
    </location>
</feature>
<dbReference type="AlphaFoldDB" id="A0A0U1DMP6"/>
<reference evidence="10" key="1">
    <citation type="submission" date="2015-03" db="EMBL/GenBank/DDBJ databases">
        <authorList>
            <person name="Urmite Genomes"/>
        </authorList>
    </citation>
    <scope>NUCLEOTIDE SEQUENCE [LARGE SCALE GENOMIC DNA]</scope>
    <source>
        <strain evidence="10">CSUR P1344</strain>
    </source>
</reference>
<dbReference type="UniPathway" id="UPA00079"/>
<evidence type="ECO:0000313" key="9">
    <source>
        <dbReference type="EMBL" id="CQD18633.1"/>
    </source>
</evidence>
<evidence type="ECO:0000256" key="7">
    <source>
        <dbReference type="ARBA" id="ARBA00023717"/>
    </source>
</evidence>
<comment type="caution">
    <text evidence="8">Lacks conserved residue(s) required for the propagation of feature annotation.</text>
</comment>
<dbReference type="GO" id="GO:0009234">
    <property type="term" value="P:menaquinone biosynthetic process"/>
    <property type="evidence" value="ECO:0007669"/>
    <property type="project" value="UniProtKB-UniRule"/>
</dbReference>
<protein>
    <recommendedName>
        <fullName evidence="8">1,4-dihydroxy-2-naphthoyl-CoA synthase</fullName>
        <shortName evidence="8">DHNA-CoA synthase</shortName>
        <ecNumber evidence="8">4.1.3.36</ecNumber>
    </recommendedName>
</protein>
<dbReference type="PANTHER" id="PTHR43113">
    <property type="entry name" value="NUCLEOSIDE-DIPHOSPHATE-SUGAR EPIMERASE"/>
    <property type="match status" value="1"/>
</dbReference>
<evidence type="ECO:0000256" key="3">
    <source>
        <dbReference type="ARBA" id="ARBA00022832"/>
    </source>
</evidence>
<evidence type="ECO:0000256" key="6">
    <source>
        <dbReference type="ARBA" id="ARBA00023709"/>
    </source>
</evidence>
<name>A0A0U1DMP6_9MYCO</name>
<dbReference type="PROSITE" id="PS00166">
    <property type="entry name" value="ENOYL_COA_HYDRATASE"/>
    <property type="match status" value="1"/>
</dbReference>
<feature type="site" description="Important for catalysis" evidence="8">
    <location>
        <position position="238"/>
    </location>
</feature>
<dbReference type="InterPro" id="IPR001753">
    <property type="entry name" value="Enoyl-CoA_hydra/iso"/>
</dbReference>
<dbReference type="UniPathway" id="UPA01057">
    <property type="reaction ID" value="UER00167"/>
</dbReference>
<keyword evidence="5 8" id="KW-0456">Lyase</keyword>
<feature type="binding site" description="in other chain" evidence="8">
    <location>
        <position position="141"/>
    </location>
    <ligand>
        <name>substrate</name>
        <note>ligand shared between two neighboring subunits</note>
    </ligand>
</feature>